<dbReference type="AlphaFoldDB" id="A0A084ABK0"/>
<dbReference type="InterPro" id="IPR057006">
    <property type="entry name" value="Phage_TAC_19"/>
</dbReference>
<evidence type="ECO:0000313" key="2">
    <source>
        <dbReference type="Proteomes" id="UP000028401"/>
    </source>
</evidence>
<dbReference type="NCBIfam" id="NF047360">
    <property type="entry name" value="tail_chap_PVL"/>
    <property type="match status" value="1"/>
</dbReference>
<reference evidence="1 2" key="1">
    <citation type="submission" date="2014-06" db="EMBL/GenBank/DDBJ databases">
        <title>Draft genome sequence of the putrescine producing strain Lactococcus lactis subsp cremoris GE214.</title>
        <authorList>
            <person name="Ladero V."/>
            <person name="Linares D.M."/>
            <person name="del Rio B."/>
            <person name="Mayo B."/>
            <person name="Martin M.C."/>
            <person name="Fernandez M."/>
            <person name="Alvarez M.A."/>
        </authorList>
    </citation>
    <scope>NUCLEOTIDE SEQUENCE [LARGE SCALE GENOMIC DNA]</scope>
    <source>
        <strain evidence="1 2">GE214</strain>
    </source>
</reference>
<dbReference type="PATRIC" id="fig|1415168.3.peg.1232"/>
<protein>
    <recommendedName>
        <fullName evidence="3">Phage protein</fullName>
    </recommendedName>
</protein>
<name>A0A084ABK0_LACLC</name>
<evidence type="ECO:0008006" key="3">
    <source>
        <dbReference type="Google" id="ProtNLM"/>
    </source>
</evidence>
<dbReference type="RefSeq" id="WP_042748156.1">
    <property type="nucleotide sequence ID" value="NZ_AZSI01000026.1"/>
</dbReference>
<comment type="caution">
    <text evidence="1">The sequence shown here is derived from an EMBL/GenBank/DDBJ whole genome shotgun (WGS) entry which is preliminary data.</text>
</comment>
<accession>A0A084ABK0</accession>
<evidence type="ECO:0000313" key="1">
    <source>
        <dbReference type="EMBL" id="KEY62679.1"/>
    </source>
</evidence>
<dbReference type="Pfam" id="PF23857">
    <property type="entry name" value="Phage_TAC_19"/>
    <property type="match status" value="1"/>
</dbReference>
<dbReference type="Proteomes" id="UP000028401">
    <property type="component" value="Unassembled WGS sequence"/>
</dbReference>
<sequence length="105" mass="11893">MTKLSITLRDKDGEFTVTQEHVSGQKLLDYWDMAAEIEKNVDKMSISDVYKKRINFIAGLFDSSKVTEESILASVPAWGLQNFIKDVFETITGSKEVTGDEKKEQ</sequence>
<proteinExistence type="predicted"/>
<dbReference type="EMBL" id="AZSI01000026">
    <property type="protein sequence ID" value="KEY62679.1"/>
    <property type="molecule type" value="Genomic_DNA"/>
</dbReference>
<organism evidence="1 2">
    <name type="scientific">Lactococcus cremoris subsp. cremoris GE214</name>
    <dbReference type="NCBI Taxonomy" id="1415168"/>
    <lineage>
        <taxon>Bacteria</taxon>
        <taxon>Bacillati</taxon>
        <taxon>Bacillota</taxon>
        <taxon>Bacilli</taxon>
        <taxon>Lactobacillales</taxon>
        <taxon>Streptococcaceae</taxon>
        <taxon>Lactococcus</taxon>
        <taxon>Lactococcus cremoris subsp. cremoris</taxon>
    </lineage>
</organism>
<gene>
    <name evidence="1" type="ORF">U725_01152</name>
</gene>